<dbReference type="EMBL" id="KQ981958">
    <property type="protein sequence ID" value="KYN31942.1"/>
    <property type="molecule type" value="Genomic_DNA"/>
</dbReference>
<gene>
    <name evidence="2" type="ORF">ALC56_13695</name>
</gene>
<evidence type="ECO:0000313" key="2">
    <source>
        <dbReference type="EMBL" id="KYN31942.1"/>
    </source>
</evidence>
<accession>A0A195EVL3</accession>
<evidence type="ECO:0000313" key="3">
    <source>
        <dbReference type="Proteomes" id="UP000078541"/>
    </source>
</evidence>
<protein>
    <submittedName>
        <fullName evidence="2">Uncharacterized protein</fullName>
    </submittedName>
</protein>
<dbReference type="AlphaFoldDB" id="A0A195EVL3"/>
<keyword evidence="3" id="KW-1185">Reference proteome</keyword>
<dbReference type="Proteomes" id="UP000078541">
    <property type="component" value="Unassembled WGS sequence"/>
</dbReference>
<proteinExistence type="predicted"/>
<feature type="region of interest" description="Disordered" evidence="1">
    <location>
        <begin position="56"/>
        <end position="86"/>
    </location>
</feature>
<reference evidence="2 3" key="1">
    <citation type="submission" date="2016-03" db="EMBL/GenBank/DDBJ databases">
        <title>Trachymyrmex septentrionalis WGS genome.</title>
        <authorList>
            <person name="Nygaard S."/>
            <person name="Hu H."/>
            <person name="Boomsma J."/>
            <person name="Zhang G."/>
        </authorList>
    </citation>
    <scope>NUCLEOTIDE SEQUENCE [LARGE SCALE GENOMIC DNA]</scope>
    <source>
        <strain evidence="2">Tsep2-gDNA-1</strain>
        <tissue evidence="2">Whole body</tissue>
    </source>
</reference>
<feature type="compositionally biased region" description="Polar residues" evidence="1">
    <location>
        <begin position="65"/>
        <end position="77"/>
    </location>
</feature>
<name>A0A195EVL3_9HYME</name>
<sequence length="147" mass="16550">MQIDPSTMQTDRESNKRRAYVNIQAPDAIVTRILSEFLLSGEKKKKVLMTIMLQSELDDKKETETQTSSSNITSRGINSYPDDPHDAITTSSKTVQCFACDKQKCYEIRQSDNSITLEEALIAEYPETSQLNDDDLATRKADVTIPP</sequence>
<organism evidence="2 3">
    <name type="scientific">Trachymyrmex septentrionalis</name>
    <dbReference type="NCBI Taxonomy" id="34720"/>
    <lineage>
        <taxon>Eukaryota</taxon>
        <taxon>Metazoa</taxon>
        <taxon>Ecdysozoa</taxon>
        <taxon>Arthropoda</taxon>
        <taxon>Hexapoda</taxon>
        <taxon>Insecta</taxon>
        <taxon>Pterygota</taxon>
        <taxon>Neoptera</taxon>
        <taxon>Endopterygota</taxon>
        <taxon>Hymenoptera</taxon>
        <taxon>Apocrita</taxon>
        <taxon>Aculeata</taxon>
        <taxon>Formicoidea</taxon>
        <taxon>Formicidae</taxon>
        <taxon>Myrmicinae</taxon>
        <taxon>Trachymyrmex</taxon>
    </lineage>
</organism>
<evidence type="ECO:0000256" key="1">
    <source>
        <dbReference type="SAM" id="MobiDB-lite"/>
    </source>
</evidence>